<dbReference type="InterPro" id="IPR043964">
    <property type="entry name" value="P-loop_TraG"/>
</dbReference>
<feature type="domain" description="TraG P-loop" evidence="1">
    <location>
        <begin position="461"/>
        <end position="536"/>
    </location>
</feature>
<dbReference type="PANTHER" id="PTHR38467:SF1">
    <property type="entry name" value="CONJUGATIVE TRANSFER: ASSEMBLY"/>
    <property type="match status" value="1"/>
</dbReference>
<accession>A0ABU5VZG3</accession>
<sequence>MIFPIYECNGNELTSLKGEVSRFFEVLTPDLSQMPSDQIDHFYHKFQSELKNFREECFYKLYYINDQLFLNTNDLSIESLADGLIAALDPLKLWLGDTDVFEDIEIYDDYFLLGTEYCRLLNFYELPSKIDWRFLEQFGDSVIHLKKLDPLKAKKKLNFKRKMHFSLTLENLRNIESEKAFGQSEDLLEKIMTGEEAVFQFEGWFVARGRTKLELDSKTQKIKRRAKLLDLELLTEVRSLAYFFNATMPGVRPTFTRGHLAPNSFVSGMLPLPTEILMENGFLLNTPSGRSVTFDLFCQKSTNFNLLVTGATGQGKSMVANKVLKEELPLGTKAIVLDLGNSFKKTVSYYEGVSFSEKFNPLEIQNSAYLKAFVLSVVGKGYFTKQDEGRLFEFLKAHENETYGDFDQFLLCLEGEFRGISYFFSEVKEYFTNEKRKVSNLTYCDLSLYPESIKAPLIIYLIEHFKHLEGKKVFIFDEVWGLLLENADYIAHCFRTFRKHFASAVAISQNLEDFLTTELGRVIYQNSCHKFLFRQDVETELLDSHSSELLNQVSSEKGIYGEFLVITDTVKKIVRYFPTLFEFELFNTDKWEVLKFEKFFEERKGILDFQSIFDRYVFLKHGELQ</sequence>
<name>A0ABU5VZG3_9BACT</name>
<feature type="domain" description="TraG P-loop" evidence="1">
    <location>
        <begin position="301"/>
        <end position="363"/>
    </location>
</feature>
<proteinExistence type="predicted"/>
<evidence type="ECO:0000313" key="2">
    <source>
        <dbReference type="EMBL" id="MEA9358453.1"/>
    </source>
</evidence>
<reference evidence="2 3" key="1">
    <citation type="submission" date="2023-11" db="EMBL/GenBank/DDBJ databases">
        <title>A Novel Polar Bacteriovorax (B. antarcticus) Isolated from the Biocrust in Antarctica.</title>
        <authorList>
            <person name="Mun W."/>
            <person name="Choi S.Y."/>
            <person name="Mitchell R.J."/>
        </authorList>
    </citation>
    <scope>NUCLEOTIDE SEQUENCE [LARGE SCALE GENOMIC DNA]</scope>
    <source>
        <strain evidence="2 3">PP10</strain>
    </source>
</reference>
<gene>
    <name evidence="2" type="ORF">SHI21_19610</name>
</gene>
<evidence type="ECO:0000259" key="1">
    <source>
        <dbReference type="Pfam" id="PF19044"/>
    </source>
</evidence>
<dbReference type="InterPro" id="IPR053155">
    <property type="entry name" value="F-pilin_assembly_TraC"/>
</dbReference>
<comment type="caution">
    <text evidence="2">The sequence shown here is derived from an EMBL/GenBank/DDBJ whole genome shotgun (WGS) entry which is preliminary data.</text>
</comment>
<keyword evidence="3" id="KW-1185">Reference proteome</keyword>
<protein>
    <recommendedName>
        <fullName evidence="1">TraG P-loop domain-containing protein</fullName>
    </recommendedName>
</protein>
<dbReference type="SUPFAM" id="SSF52540">
    <property type="entry name" value="P-loop containing nucleoside triphosphate hydrolases"/>
    <property type="match status" value="1"/>
</dbReference>
<dbReference type="Gene3D" id="3.40.50.300">
    <property type="entry name" value="P-loop containing nucleotide triphosphate hydrolases"/>
    <property type="match status" value="1"/>
</dbReference>
<dbReference type="InterPro" id="IPR027417">
    <property type="entry name" value="P-loop_NTPase"/>
</dbReference>
<dbReference type="RefSeq" id="WP_323578862.1">
    <property type="nucleotide sequence ID" value="NZ_JAYGJQ010000003.1"/>
</dbReference>
<organism evidence="2 3">
    <name type="scientific">Bacteriovorax antarcticus</name>
    <dbReference type="NCBI Taxonomy" id="3088717"/>
    <lineage>
        <taxon>Bacteria</taxon>
        <taxon>Pseudomonadati</taxon>
        <taxon>Bdellovibrionota</taxon>
        <taxon>Bacteriovoracia</taxon>
        <taxon>Bacteriovoracales</taxon>
        <taxon>Bacteriovoracaceae</taxon>
        <taxon>Bacteriovorax</taxon>
    </lineage>
</organism>
<dbReference type="Pfam" id="PF19044">
    <property type="entry name" value="P-loop_TraG"/>
    <property type="match status" value="2"/>
</dbReference>
<dbReference type="PANTHER" id="PTHR38467">
    <property type="match status" value="1"/>
</dbReference>
<dbReference type="EMBL" id="JAYGJQ010000003">
    <property type="protein sequence ID" value="MEA9358453.1"/>
    <property type="molecule type" value="Genomic_DNA"/>
</dbReference>
<evidence type="ECO:0000313" key="3">
    <source>
        <dbReference type="Proteomes" id="UP001302274"/>
    </source>
</evidence>
<dbReference type="Proteomes" id="UP001302274">
    <property type="component" value="Unassembled WGS sequence"/>
</dbReference>